<dbReference type="OrthoDB" id="548052at2759"/>
<evidence type="ECO:0000256" key="1">
    <source>
        <dbReference type="SAM" id="Coils"/>
    </source>
</evidence>
<feature type="coiled-coil region" evidence="1">
    <location>
        <begin position="182"/>
        <end position="209"/>
    </location>
</feature>
<dbReference type="Gramene" id="GBG90655">
    <property type="protein sequence ID" value="GBG90655"/>
    <property type="gene ID" value="CBR_g51003"/>
</dbReference>
<protein>
    <submittedName>
        <fullName evidence="3">Uncharacterized protein</fullName>
    </submittedName>
</protein>
<keyword evidence="1" id="KW-0175">Coiled coil</keyword>
<feature type="region of interest" description="Disordered" evidence="2">
    <location>
        <begin position="237"/>
        <end position="263"/>
    </location>
</feature>
<comment type="caution">
    <text evidence="3">The sequence shown here is derived from an EMBL/GenBank/DDBJ whole genome shotgun (WGS) entry which is preliminary data.</text>
</comment>
<organism evidence="3 4">
    <name type="scientific">Chara braunii</name>
    <name type="common">Braun's stonewort</name>
    <dbReference type="NCBI Taxonomy" id="69332"/>
    <lineage>
        <taxon>Eukaryota</taxon>
        <taxon>Viridiplantae</taxon>
        <taxon>Streptophyta</taxon>
        <taxon>Charophyceae</taxon>
        <taxon>Charales</taxon>
        <taxon>Characeae</taxon>
        <taxon>Chara</taxon>
    </lineage>
</organism>
<reference evidence="3 4" key="1">
    <citation type="journal article" date="2018" name="Cell">
        <title>The Chara Genome: Secondary Complexity and Implications for Plant Terrestrialization.</title>
        <authorList>
            <person name="Nishiyama T."/>
            <person name="Sakayama H."/>
            <person name="Vries J.D."/>
            <person name="Buschmann H."/>
            <person name="Saint-Marcoux D."/>
            <person name="Ullrich K.K."/>
            <person name="Haas F.B."/>
            <person name="Vanderstraeten L."/>
            <person name="Becker D."/>
            <person name="Lang D."/>
            <person name="Vosolsobe S."/>
            <person name="Rombauts S."/>
            <person name="Wilhelmsson P.K.I."/>
            <person name="Janitza P."/>
            <person name="Kern R."/>
            <person name="Heyl A."/>
            <person name="Rumpler F."/>
            <person name="Villalobos L.I.A.C."/>
            <person name="Clay J.M."/>
            <person name="Skokan R."/>
            <person name="Toyoda A."/>
            <person name="Suzuki Y."/>
            <person name="Kagoshima H."/>
            <person name="Schijlen E."/>
            <person name="Tajeshwar N."/>
            <person name="Catarino B."/>
            <person name="Hetherington A.J."/>
            <person name="Saltykova A."/>
            <person name="Bonnot C."/>
            <person name="Breuninger H."/>
            <person name="Symeonidi A."/>
            <person name="Radhakrishnan G.V."/>
            <person name="Van Nieuwerburgh F."/>
            <person name="Deforce D."/>
            <person name="Chang C."/>
            <person name="Karol K.G."/>
            <person name="Hedrich R."/>
            <person name="Ulvskov P."/>
            <person name="Glockner G."/>
            <person name="Delwiche C.F."/>
            <person name="Petrasek J."/>
            <person name="Van de Peer Y."/>
            <person name="Friml J."/>
            <person name="Beilby M."/>
            <person name="Dolan L."/>
            <person name="Kohara Y."/>
            <person name="Sugano S."/>
            <person name="Fujiyama A."/>
            <person name="Delaux P.-M."/>
            <person name="Quint M."/>
            <person name="TheiBen G."/>
            <person name="Hagemann M."/>
            <person name="Harholt J."/>
            <person name="Dunand C."/>
            <person name="Zachgo S."/>
            <person name="Langdale J."/>
            <person name="Maumus F."/>
            <person name="Straeten D.V.D."/>
            <person name="Gould S.B."/>
            <person name="Rensing S.A."/>
        </authorList>
    </citation>
    <scope>NUCLEOTIDE SEQUENCE [LARGE SCALE GENOMIC DNA]</scope>
    <source>
        <strain evidence="3 4">S276</strain>
    </source>
</reference>
<evidence type="ECO:0000256" key="2">
    <source>
        <dbReference type="SAM" id="MobiDB-lite"/>
    </source>
</evidence>
<evidence type="ECO:0000313" key="4">
    <source>
        <dbReference type="Proteomes" id="UP000265515"/>
    </source>
</evidence>
<feature type="coiled-coil region" evidence="1">
    <location>
        <begin position="77"/>
        <end position="136"/>
    </location>
</feature>
<keyword evidence="4" id="KW-1185">Reference proteome</keyword>
<dbReference type="AlphaFoldDB" id="A0A388M816"/>
<feature type="coiled-coil region" evidence="1">
    <location>
        <begin position="665"/>
        <end position="699"/>
    </location>
</feature>
<gene>
    <name evidence="3" type="ORF">CBR_g51003</name>
</gene>
<proteinExistence type="predicted"/>
<accession>A0A388M816</accession>
<dbReference type="EMBL" id="BFEA01000829">
    <property type="protein sequence ID" value="GBG90655.1"/>
    <property type="molecule type" value="Genomic_DNA"/>
</dbReference>
<dbReference type="Proteomes" id="UP000265515">
    <property type="component" value="Unassembled WGS sequence"/>
</dbReference>
<evidence type="ECO:0000313" key="3">
    <source>
        <dbReference type="EMBL" id="GBG90655.1"/>
    </source>
</evidence>
<sequence length="712" mass="79721">MPMADANGAAPRVMLDDKEREVQNLRQEMLKIGETKNSTGDAGTLGVSRWPSDTGAAAGILNHGQISGLDDALSRRVKTLERALQDGEIMMAKLRSRVRDAEAGRRDMEGKMAEKIKELEVDKDALECKLRHHREDGFIKTKGLEDAVRILSGKSNLHAEFVRLETETSKVRMEESRLKSDLQFAEDRLAGALRDLKESRKRLTNLQALQDDMSLWVGISIASKLPSHCTAGMMEAEHGDLTGSSQPRSLVADDGERETKKNEEGIAHNPVQMQEPRRGSGDIHVARLVGELRERLDLLASRDELVVSLAARAETAEKDVEELSLKLASIEQNRQTSSGGDDILSPNSGEHRYEVYELQLAEMQRQMRLLEDDLKAACEGREMLQLEFDKVQVQLGEVEQQLIEANSKLADRERELKVTKEAGEQHATTGNISHMSEILMMGKQISEAERKLEATMAELKDANERARALHMENDRLKVLVADLNSQRQKRAAGNEENVVKAEIAAKNAKEEVERLTSIVQERGIQMAILMETMDTLQGGDDNEQEQRIVNLTTQLTAAKAIEGDLERRTIHLQVLGMNLQDNQVLYIYSRALPEPVRGQLVAESKVGKYNYLQFHDLALQREQMTAQREVERVLQKSMRQDLELQSALNVLHEREGHLSAMANAAELANREAAAARIELRAREDDCRALAREADELRQVGAAALRSNRAALF</sequence>
<name>A0A388M816_CHABU</name>
<feature type="coiled-coil region" evidence="1">
    <location>
        <begin position="306"/>
        <end position="518"/>
    </location>
</feature>